<feature type="domain" description="Bet v I/Major latex protein" evidence="2">
    <location>
        <begin position="2"/>
        <end position="157"/>
    </location>
</feature>
<sequence>MAQIHRQQLEVQAKNCSADKFYGYFKDHMTELPQVFPQTQMSVQILAGDGKSVGSVRLWKFVMGNSGVQLTMKEKFLAADDETRTLTYSIIDGDVMQLYKTFEFKMTATPIMGDEQSCLVKGTLEYEKQNEDVPHPNDLMQFSTYLIKGIASHLLEKA</sequence>
<dbReference type="CDD" id="cd07816">
    <property type="entry name" value="Bet_v1-like"/>
    <property type="match status" value="1"/>
</dbReference>
<dbReference type="SUPFAM" id="SSF55961">
    <property type="entry name" value="Bet v1-like"/>
    <property type="match status" value="1"/>
</dbReference>
<accession>A0AA41RPM9</accession>
<evidence type="ECO:0000313" key="4">
    <source>
        <dbReference type="Proteomes" id="UP001177140"/>
    </source>
</evidence>
<dbReference type="PANTHER" id="PTHR31338">
    <property type="entry name" value="POLYKETIDE CYCLASE/DEHYDRASE AND LIPID TRANSPORT SUPERFAMILY PROTEIN"/>
    <property type="match status" value="1"/>
</dbReference>
<dbReference type="Proteomes" id="UP001177140">
    <property type="component" value="Unassembled WGS sequence"/>
</dbReference>
<dbReference type="GO" id="GO:0006952">
    <property type="term" value="P:defense response"/>
    <property type="evidence" value="ECO:0007669"/>
    <property type="project" value="InterPro"/>
</dbReference>
<dbReference type="SMART" id="SM01037">
    <property type="entry name" value="Bet_v_1"/>
    <property type="match status" value="1"/>
</dbReference>
<dbReference type="PANTHER" id="PTHR31338:SF16">
    <property type="entry name" value="POLYKETIDE CYCLASE_DEHYDRASE AND LIPID TRANSPORT SUPERFAMILY PROTEIN"/>
    <property type="match status" value="1"/>
</dbReference>
<dbReference type="InterPro" id="IPR023393">
    <property type="entry name" value="START-like_dom_sf"/>
</dbReference>
<evidence type="ECO:0000259" key="2">
    <source>
        <dbReference type="SMART" id="SM01037"/>
    </source>
</evidence>
<dbReference type="AlphaFoldDB" id="A0AA41RPM9"/>
<name>A0AA41RPM9_PAPNU</name>
<proteinExistence type="inferred from homology"/>
<evidence type="ECO:0000313" key="3">
    <source>
        <dbReference type="EMBL" id="MCL7022227.1"/>
    </source>
</evidence>
<comment type="caution">
    <text evidence="3">The sequence shown here is derived from an EMBL/GenBank/DDBJ whole genome shotgun (WGS) entry which is preliminary data.</text>
</comment>
<reference evidence="3" key="1">
    <citation type="submission" date="2022-03" db="EMBL/GenBank/DDBJ databases">
        <title>A functionally conserved STORR gene fusion in Papaver species that diverged 16.8 million years ago.</title>
        <authorList>
            <person name="Catania T."/>
        </authorList>
    </citation>
    <scope>NUCLEOTIDE SEQUENCE</scope>
    <source>
        <strain evidence="3">S-191538</strain>
    </source>
</reference>
<dbReference type="InterPro" id="IPR000916">
    <property type="entry name" value="Bet_v_I/MLP"/>
</dbReference>
<evidence type="ECO:0000256" key="1">
    <source>
        <dbReference type="ARBA" id="ARBA00038242"/>
    </source>
</evidence>
<keyword evidence="4" id="KW-1185">Reference proteome</keyword>
<dbReference type="Pfam" id="PF00407">
    <property type="entry name" value="Bet_v_1"/>
    <property type="match status" value="1"/>
</dbReference>
<dbReference type="Gene3D" id="3.30.530.20">
    <property type="match status" value="1"/>
</dbReference>
<dbReference type="EMBL" id="JAJJMA010009176">
    <property type="protein sequence ID" value="MCL7022227.1"/>
    <property type="molecule type" value="Genomic_DNA"/>
</dbReference>
<organism evidence="3 4">
    <name type="scientific">Papaver nudicaule</name>
    <name type="common">Iceland poppy</name>
    <dbReference type="NCBI Taxonomy" id="74823"/>
    <lineage>
        <taxon>Eukaryota</taxon>
        <taxon>Viridiplantae</taxon>
        <taxon>Streptophyta</taxon>
        <taxon>Embryophyta</taxon>
        <taxon>Tracheophyta</taxon>
        <taxon>Spermatophyta</taxon>
        <taxon>Magnoliopsida</taxon>
        <taxon>Ranunculales</taxon>
        <taxon>Papaveraceae</taxon>
        <taxon>Papaveroideae</taxon>
        <taxon>Papaver</taxon>
    </lineage>
</organism>
<dbReference type="InterPro" id="IPR052006">
    <property type="entry name" value="MLP-like"/>
</dbReference>
<comment type="similarity">
    <text evidence="1">Belongs to the MLP family.</text>
</comment>
<protein>
    <recommendedName>
        <fullName evidence="2">Bet v I/Major latex protein domain-containing protein</fullName>
    </recommendedName>
</protein>
<gene>
    <name evidence="3" type="ORF">MKW94_016065</name>
</gene>